<evidence type="ECO:0000256" key="4">
    <source>
        <dbReference type="ARBA" id="ARBA00023136"/>
    </source>
</evidence>
<evidence type="ECO:0000313" key="8">
    <source>
        <dbReference type="EMBL" id="MBU3065372.1"/>
    </source>
</evidence>
<evidence type="ECO:0000256" key="3">
    <source>
        <dbReference type="ARBA" id="ARBA00022989"/>
    </source>
</evidence>
<keyword evidence="3 6" id="KW-1133">Transmembrane helix</keyword>
<evidence type="ECO:0000256" key="5">
    <source>
        <dbReference type="SAM" id="MobiDB-lite"/>
    </source>
</evidence>
<dbReference type="SUPFAM" id="SSF103473">
    <property type="entry name" value="MFS general substrate transporter"/>
    <property type="match status" value="1"/>
</dbReference>
<protein>
    <recommendedName>
        <fullName evidence="7">Major facilitator superfamily (MFS) profile domain-containing protein</fullName>
    </recommendedName>
</protein>
<dbReference type="Proteomes" id="UP000733379">
    <property type="component" value="Unassembled WGS sequence"/>
</dbReference>
<dbReference type="InterPro" id="IPR036259">
    <property type="entry name" value="MFS_trans_sf"/>
</dbReference>
<feature type="transmembrane region" description="Helical" evidence="6">
    <location>
        <begin position="128"/>
        <end position="150"/>
    </location>
</feature>
<sequence length="242" mass="24007">MTRGTVLKAGPDEAADDRVVVIGRSPGDPDSLAGLNQDRTTTSSPGTPQAEPVAPSARTNAILLLWTIAAGLATIGSNIAASYFVQLGTQSGLSTATAGLMQSMAAVVAVVVRLLVGVLADRAPRRNPAIVAAMMFSGAIGLALISMATIGTFTIGALLAVAGGWGWTGLLLAAIMRLLPGQGAQAGATVQIGLFGGAAVAPFAFGAASAAFGMATTVQLAAILVVIATGAMIVGARLQRNA</sequence>
<dbReference type="EMBL" id="JAHKNI010000010">
    <property type="protein sequence ID" value="MBU3065372.1"/>
    <property type="molecule type" value="Genomic_DNA"/>
</dbReference>
<organism evidence="8 9">
    <name type="scientific">Nocardia albiluteola</name>
    <dbReference type="NCBI Taxonomy" id="2842303"/>
    <lineage>
        <taxon>Bacteria</taxon>
        <taxon>Bacillati</taxon>
        <taxon>Actinomycetota</taxon>
        <taxon>Actinomycetes</taxon>
        <taxon>Mycobacteriales</taxon>
        <taxon>Nocardiaceae</taxon>
        <taxon>Nocardia</taxon>
    </lineage>
</organism>
<evidence type="ECO:0000259" key="7">
    <source>
        <dbReference type="PROSITE" id="PS50850"/>
    </source>
</evidence>
<feature type="region of interest" description="Disordered" evidence="5">
    <location>
        <begin position="22"/>
        <end position="54"/>
    </location>
</feature>
<feature type="domain" description="Major facilitator superfamily (MFS) profile" evidence="7">
    <location>
        <begin position="62"/>
        <end position="242"/>
    </location>
</feature>
<feature type="transmembrane region" description="Helical" evidence="6">
    <location>
        <begin position="63"/>
        <end position="84"/>
    </location>
</feature>
<feature type="transmembrane region" description="Helical" evidence="6">
    <location>
        <begin position="192"/>
        <end position="212"/>
    </location>
</feature>
<proteinExistence type="predicted"/>
<reference evidence="8 9" key="1">
    <citation type="submission" date="2021-06" db="EMBL/GenBank/DDBJ databases">
        <title>Actinomycetes sequencing.</title>
        <authorList>
            <person name="Shan Q."/>
        </authorList>
    </citation>
    <scope>NUCLEOTIDE SEQUENCE [LARGE SCALE GENOMIC DNA]</scope>
    <source>
        <strain evidence="8 9">NEAU-G5</strain>
    </source>
</reference>
<evidence type="ECO:0000256" key="6">
    <source>
        <dbReference type="SAM" id="Phobius"/>
    </source>
</evidence>
<keyword evidence="2 6" id="KW-0812">Transmembrane</keyword>
<feature type="transmembrane region" description="Helical" evidence="6">
    <location>
        <begin position="218"/>
        <end position="238"/>
    </location>
</feature>
<keyword evidence="9" id="KW-1185">Reference proteome</keyword>
<accession>A0ABS6B4Y8</accession>
<keyword evidence="4 6" id="KW-0472">Membrane</keyword>
<feature type="transmembrane region" description="Helical" evidence="6">
    <location>
        <begin position="96"/>
        <end position="116"/>
    </location>
</feature>
<feature type="transmembrane region" description="Helical" evidence="6">
    <location>
        <begin position="156"/>
        <end position="180"/>
    </location>
</feature>
<name>A0ABS6B4Y8_9NOCA</name>
<comment type="caution">
    <text evidence="8">The sequence shown here is derived from an EMBL/GenBank/DDBJ whole genome shotgun (WGS) entry which is preliminary data.</text>
</comment>
<dbReference type="RefSeq" id="WP_215921458.1">
    <property type="nucleotide sequence ID" value="NZ_JAHKNI010000010.1"/>
</dbReference>
<comment type="subcellular location">
    <subcellularLocation>
        <location evidence="1">Cell membrane</location>
        <topology evidence="1">Multi-pass membrane protein</topology>
    </subcellularLocation>
</comment>
<dbReference type="InterPro" id="IPR020846">
    <property type="entry name" value="MFS_dom"/>
</dbReference>
<dbReference type="PROSITE" id="PS50850">
    <property type="entry name" value="MFS"/>
    <property type="match status" value="1"/>
</dbReference>
<evidence type="ECO:0000256" key="2">
    <source>
        <dbReference type="ARBA" id="ARBA00022692"/>
    </source>
</evidence>
<evidence type="ECO:0000313" key="9">
    <source>
        <dbReference type="Proteomes" id="UP000733379"/>
    </source>
</evidence>
<gene>
    <name evidence="8" type="ORF">KO481_28070</name>
</gene>
<feature type="compositionally biased region" description="Polar residues" evidence="5">
    <location>
        <begin position="37"/>
        <end position="47"/>
    </location>
</feature>
<dbReference type="Gene3D" id="1.20.1250.20">
    <property type="entry name" value="MFS general substrate transporter like domains"/>
    <property type="match status" value="1"/>
</dbReference>
<evidence type="ECO:0000256" key="1">
    <source>
        <dbReference type="ARBA" id="ARBA00004651"/>
    </source>
</evidence>